<sequence>MWWPRSSALWGAGLLSCVMALTTARAEPLPTERQMSLSAIMGSTAPLRLRGVEGEAGVSLPLPPNWTVQQLRLRLRATASSALTTGSLAVSVNGHVVGQVPLDGRSPRVEADLDVPPDVLRHGYNDVRLQAVQHHTDRCEYPLAPELWTDVDLTGSSFSVKHTLTAPPTRLDRLEDLFSRLTWAPRVVLPVLTPRPASAEMLTALNLVAQGVGQRLDYVPVQLRTGRLPPGLASLATSLPADAPGIIVAGRFADLASVLPPNVPRNRGPIVSLQHVPGDDTRFMVVFAAETEQDLRLAAAAFAMPAMPWPDTPWAAVASIRMPPLGSVTGVAASLKPSTQAYPLSALGYRTATLKGLQSGGTTLRLWHDAWQGRIQTRVHASYTAGMAPQSALNIVANGVVHGSIPLSEPAGGSYDNYAVSLPAGALRPGWNTLSFEPALVPQTRGGECQPFFPGNLAVTVYDDSTIQTFGGSPMRRPDLALLAQSGRPTPGAPVGVGMAVQLAAGDDATVGAAMTLMAKLTQVFKGPLLRTQMAIGPVEGVRHGIWVGALGQLPAAVRNAAGIGSEGELVDAVPLIQSSSVAVLEGGDTLQALRRHIEDFDAAPSVLSAGVTLRPGPSNRALAATALVRDAPMTVFTAPTPATLEAAIGTLVAHGPWSQLKGDRATWRPGEETVQTHSAEDAPFTAYSLRGGLGLWISQYPWTSLFLLIVLLALLVWFTRKALDIYRRRHLPPQPAQRRDDGARS</sequence>
<dbReference type="UniPathway" id="UPA00694"/>
<comment type="similarity">
    <text evidence="6">Belongs to the AcsB/BcsB family.</text>
</comment>
<dbReference type="PROSITE" id="PS51257">
    <property type="entry name" value="PROKAR_LIPOPROTEIN"/>
    <property type="match status" value="1"/>
</dbReference>
<evidence type="ECO:0000256" key="6">
    <source>
        <dbReference type="RuleBase" id="RU365021"/>
    </source>
</evidence>
<keyword evidence="6" id="KW-0997">Cell inner membrane</keyword>
<keyword evidence="5 6" id="KW-0472">Membrane</keyword>
<dbReference type="Proteomes" id="UP000244892">
    <property type="component" value="Plasmid pTB101"/>
</dbReference>
<keyword evidence="4 6" id="KW-1133">Transmembrane helix</keyword>
<feature type="chain" id="PRO_5015797425" description="Cyclic di-GMP-binding protein" evidence="6">
    <location>
        <begin position="27"/>
        <end position="746"/>
    </location>
</feature>
<dbReference type="InterPro" id="IPR018513">
    <property type="entry name" value="Cell_synthase_bac"/>
</dbReference>
<reference evidence="7 8" key="1">
    <citation type="submission" date="2018-05" db="EMBL/GenBank/DDBJ databases">
        <title>complete genome sequence of Aquabacterium olei NBRC 110486.</title>
        <authorList>
            <person name="Tang B."/>
            <person name="Chang J."/>
            <person name="Zhang L."/>
            <person name="Yang H."/>
        </authorList>
    </citation>
    <scope>NUCLEOTIDE SEQUENCE [LARGE SCALE GENOMIC DNA]</scope>
    <source>
        <strain evidence="7 8">NBRC 110486</strain>
        <plasmid evidence="8">Plasmid ptb101</plasmid>
    </source>
</reference>
<keyword evidence="2 6" id="KW-1003">Cell membrane</keyword>
<evidence type="ECO:0000256" key="3">
    <source>
        <dbReference type="ARBA" id="ARBA00022692"/>
    </source>
</evidence>
<keyword evidence="6" id="KW-0135">Cellulose biosynthesis</keyword>
<dbReference type="Pfam" id="PF03170">
    <property type="entry name" value="BcsB"/>
    <property type="match status" value="1"/>
</dbReference>
<comment type="pathway">
    <text evidence="6">Glycan metabolism; bacterial cellulose biosynthesis.</text>
</comment>
<evidence type="ECO:0000256" key="2">
    <source>
        <dbReference type="ARBA" id="ARBA00022475"/>
    </source>
</evidence>
<dbReference type="AlphaFoldDB" id="A0A2U8FWM7"/>
<feature type="transmembrane region" description="Helical" evidence="6">
    <location>
        <begin position="701"/>
        <end position="720"/>
    </location>
</feature>
<comment type="subcellular location">
    <subcellularLocation>
        <location evidence="6">Cell inner membrane</location>
    </subcellularLocation>
    <subcellularLocation>
        <location evidence="1">Cell membrane</location>
        <topology evidence="1">Single-pass membrane protein</topology>
    </subcellularLocation>
</comment>
<protein>
    <recommendedName>
        <fullName evidence="6">Cyclic di-GMP-binding protein</fullName>
    </recommendedName>
    <alternativeName>
        <fullName evidence="6">Cellulose synthase regulatory subunit</fullName>
    </alternativeName>
</protein>
<feature type="signal peptide" evidence="6">
    <location>
        <begin position="1"/>
        <end position="26"/>
    </location>
</feature>
<keyword evidence="6" id="KW-0973">c-di-GMP</keyword>
<keyword evidence="8" id="KW-1185">Reference proteome</keyword>
<organism evidence="7 8">
    <name type="scientific">Aquabacterium olei</name>
    <dbReference type="NCBI Taxonomy" id="1296669"/>
    <lineage>
        <taxon>Bacteria</taxon>
        <taxon>Pseudomonadati</taxon>
        <taxon>Pseudomonadota</taxon>
        <taxon>Betaproteobacteria</taxon>
        <taxon>Burkholderiales</taxon>
        <taxon>Aquabacterium</taxon>
    </lineage>
</organism>
<keyword evidence="3 6" id="KW-0812">Transmembrane</keyword>
<keyword evidence="6" id="KW-0732">Signal</keyword>
<evidence type="ECO:0000256" key="1">
    <source>
        <dbReference type="ARBA" id="ARBA00004162"/>
    </source>
</evidence>
<comment type="function">
    <text evidence="6">Binds the cellulose synthase activator, bis-(3'-5') cyclic diguanylic acid (c-di-GMP).</text>
</comment>
<gene>
    <name evidence="7" type="ORF">DEH84_17730</name>
</gene>
<dbReference type="PANTHER" id="PTHR39083">
    <property type="entry name" value="CYCLIC DI-GMP-BINDING PROTEIN"/>
    <property type="match status" value="1"/>
</dbReference>
<evidence type="ECO:0000256" key="5">
    <source>
        <dbReference type="ARBA" id="ARBA00023136"/>
    </source>
</evidence>
<dbReference type="EMBL" id="CP029211">
    <property type="protein sequence ID" value="AWI55433.1"/>
    <property type="molecule type" value="Genomic_DNA"/>
</dbReference>
<evidence type="ECO:0000313" key="7">
    <source>
        <dbReference type="EMBL" id="AWI55433.1"/>
    </source>
</evidence>
<dbReference type="GO" id="GO:0006011">
    <property type="term" value="P:UDP-alpha-D-glucose metabolic process"/>
    <property type="evidence" value="ECO:0007669"/>
    <property type="project" value="InterPro"/>
</dbReference>
<keyword evidence="7" id="KW-0614">Plasmid</keyword>
<dbReference type="GO" id="GO:0030244">
    <property type="term" value="P:cellulose biosynthetic process"/>
    <property type="evidence" value="ECO:0007669"/>
    <property type="project" value="UniProtKB-KW"/>
</dbReference>
<name>A0A2U8FWM7_9BURK</name>
<evidence type="ECO:0000313" key="8">
    <source>
        <dbReference type="Proteomes" id="UP000244892"/>
    </source>
</evidence>
<evidence type="ECO:0000256" key="4">
    <source>
        <dbReference type="ARBA" id="ARBA00022989"/>
    </source>
</evidence>
<dbReference type="Gene3D" id="2.60.120.260">
    <property type="entry name" value="Galactose-binding domain-like"/>
    <property type="match status" value="2"/>
</dbReference>
<comment type="subunit">
    <text evidence="6">Tightly associated with the cellulose synthase catalytic subunit.</text>
</comment>
<geneLocation type="plasmid" evidence="8">
    <name>ptb101</name>
</geneLocation>
<dbReference type="PANTHER" id="PTHR39083:SF1">
    <property type="entry name" value="CYCLIC DI-GMP-BINDING PROTEIN"/>
    <property type="match status" value="1"/>
</dbReference>
<proteinExistence type="inferred from homology"/>
<dbReference type="GO" id="GO:0005886">
    <property type="term" value="C:plasma membrane"/>
    <property type="evidence" value="ECO:0007669"/>
    <property type="project" value="UniProtKB-SubCell"/>
</dbReference>
<accession>A0A2U8FWM7</accession>
<dbReference type="KEGG" id="aon:DEH84_17730"/>